<evidence type="ECO:0000313" key="3">
    <source>
        <dbReference type="EMBL" id="APG77093.1"/>
    </source>
</evidence>
<keyword evidence="1" id="KW-0945">Host-virus interaction</keyword>
<sequence>MKEAGETIDMVYHVFVRLWKVITKMIHSARHLNLAVTIDTLSDLWLEYRYGWRPFFGEISSIAKQLAHVRNPNVLSSYGGQLEQPTRPSFEFVTNIAENGLIANVRHTVTPRSDISAKLGFNYCNHTNSRNSSTLALWGLDWHSLASTAWDLVPFSFVVDMFLNVSDILRANGVEDEVKAFNGYISFTGEFDVVSKITSVTSSLRTTMRDYLSPSELIALGSNPYFAGLYKLVEDKVHRQIFGRDGSLRVRKGAQYMNFNYSDKIQDKASALTAYKNMLHRENRFPVSWTIDPDQFGKHSRAIFYRNFWDEELANELFATSDGSLDFDLRVISIGHHKYSFREMLVHIVNIGNSVLEANYTLRFKVYEIGSREDGNLRFEAHCHYDYSGSEKVIDLNGEEPSYSYSMSTFQRVLNSEVKHTIEASSDLSVGQYTDLAAIGWNLVQSFRK</sequence>
<evidence type="ECO:0000256" key="2">
    <source>
        <dbReference type="ARBA" id="ARBA00035110"/>
    </source>
</evidence>
<evidence type="ECO:0000256" key="1">
    <source>
        <dbReference type="ARBA" id="ARBA00023104"/>
    </source>
</evidence>
<keyword evidence="1" id="KW-1160">Virus entry into host cell</keyword>
<proteinExistence type="inferred from homology"/>
<reference evidence="3" key="1">
    <citation type="journal article" date="2016" name="Nature">
        <title>Redefining the invertebrate RNA virosphere.</title>
        <authorList>
            <person name="Shi M."/>
            <person name="Lin X.D."/>
            <person name="Tian J.H."/>
            <person name="Chen L.J."/>
            <person name="Chen X."/>
            <person name="Li C.X."/>
            <person name="Qin X.C."/>
            <person name="Li J."/>
            <person name="Cao J.P."/>
            <person name="Eden J.S."/>
            <person name="Buchmann J."/>
            <person name="Wang W."/>
            <person name="Xu J."/>
            <person name="Holmes E.C."/>
            <person name="Zhang Y.Z."/>
        </authorList>
    </citation>
    <scope>NUCLEOTIDE SEQUENCE</scope>
    <source>
        <strain evidence="3">BHZY57867</strain>
    </source>
</reference>
<accession>A0A1L3KIB2</accession>
<organism evidence="3">
    <name type="scientific">Beihai levi-like virus 29</name>
    <dbReference type="NCBI Taxonomy" id="1922415"/>
    <lineage>
        <taxon>Viruses</taxon>
        <taxon>Riboviria</taxon>
    </lineage>
</organism>
<keyword evidence="1" id="KW-1161">Viral attachment to host cell</keyword>
<name>A0A1L3KIB2_9VIRU</name>
<dbReference type="GO" id="GO:0039666">
    <property type="term" value="P:virion attachment to host cell pilus"/>
    <property type="evidence" value="ECO:0007669"/>
    <property type="project" value="UniProtKB-KW"/>
</dbReference>
<dbReference type="Pfam" id="PF03863">
    <property type="entry name" value="Phage_mat-A"/>
    <property type="match status" value="1"/>
</dbReference>
<keyword evidence="1" id="KW-1175">Viral attachment to host cell pilus</keyword>
<comment type="similarity">
    <text evidence="2">Belongs to the Leviviricetes maturation protein family.</text>
</comment>
<protein>
    <submittedName>
        <fullName evidence="3">Uncharacterized protein</fullName>
    </submittedName>
</protein>
<dbReference type="EMBL" id="KX883511">
    <property type="protein sequence ID" value="APG77093.1"/>
    <property type="molecule type" value="Genomic_RNA"/>
</dbReference>
<dbReference type="InterPro" id="IPR005563">
    <property type="entry name" value="A_protein"/>
</dbReference>
<keyword evidence="1" id="KW-0946">Virion</keyword>